<evidence type="ECO:0000313" key="3">
    <source>
        <dbReference type="EMBL" id="SKB85169.1"/>
    </source>
</evidence>
<dbReference type="PANTHER" id="PTHR24321">
    <property type="entry name" value="DEHYDROGENASES, SHORT CHAIN"/>
    <property type="match status" value="1"/>
</dbReference>
<dbReference type="PRINTS" id="PR00081">
    <property type="entry name" value="GDHRDH"/>
</dbReference>
<dbReference type="SUPFAM" id="SSF51735">
    <property type="entry name" value="NAD(P)-binding Rossmann-fold domains"/>
    <property type="match status" value="1"/>
</dbReference>
<dbReference type="FunFam" id="3.40.50.720:FF:000084">
    <property type="entry name" value="Short-chain dehydrogenase reductase"/>
    <property type="match status" value="1"/>
</dbReference>
<dbReference type="InterPro" id="IPR002347">
    <property type="entry name" value="SDR_fam"/>
</dbReference>
<evidence type="ECO:0000256" key="2">
    <source>
        <dbReference type="ARBA" id="ARBA00023002"/>
    </source>
</evidence>
<keyword evidence="2" id="KW-0560">Oxidoreductase</keyword>
<proteinExistence type="inferred from homology"/>
<gene>
    <name evidence="3" type="ORF">SAMN06295920_10787</name>
</gene>
<dbReference type="PANTHER" id="PTHR24321:SF14">
    <property type="entry name" value="SHORT-CHAIN TYPE DEHYDROGENASE_REDUCTASE BLR2146-RELATED"/>
    <property type="match status" value="1"/>
</dbReference>
<dbReference type="PROSITE" id="PS00061">
    <property type="entry name" value="ADH_SHORT"/>
    <property type="match status" value="1"/>
</dbReference>
<reference evidence="4" key="1">
    <citation type="submission" date="2017-02" db="EMBL/GenBank/DDBJ databases">
        <authorList>
            <person name="Varghese N."/>
            <person name="Submissions S."/>
        </authorList>
    </citation>
    <scope>NUCLEOTIDE SEQUENCE [LARGE SCALE GENOMIC DNA]</scope>
    <source>
        <strain evidence="4">UM2</strain>
    </source>
</reference>
<dbReference type="InterPro" id="IPR020904">
    <property type="entry name" value="Sc_DH/Rdtase_CS"/>
</dbReference>
<dbReference type="Gene3D" id="3.40.50.720">
    <property type="entry name" value="NAD(P)-binding Rossmann-like Domain"/>
    <property type="match status" value="1"/>
</dbReference>
<protein>
    <submittedName>
        <fullName evidence="3">NADP-dependent 3-hydroxy acid dehydrogenase YdfG</fullName>
    </submittedName>
</protein>
<dbReference type="OrthoDB" id="517007at2"/>
<dbReference type="PRINTS" id="PR00080">
    <property type="entry name" value="SDRFAMILY"/>
</dbReference>
<dbReference type="InterPro" id="IPR036291">
    <property type="entry name" value="NAD(P)-bd_dom_sf"/>
</dbReference>
<dbReference type="GO" id="GO:0016491">
    <property type="term" value="F:oxidoreductase activity"/>
    <property type="evidence" value="ECO:0007669"/>
    <property type="project" value="UniProtKB-KW"/>
</dbReference>
<name>A0A1T5EMX0_9SPHN</name>
<sequence length="250" mass="25718">MADFTGKVAMVTGAATGIGEAIARSLATAGATVAIADIDAAAARSTAAAIGGTEKAVGIACDVADPVSVEAAVAEVRAGLGGIDVLVNNAGLHLTGYVRPVSELPVEDWRRLLDVNVLGVVHCAKACRETMRARGGGAIVNIASMAAYKGENAYGISKLAVRGLTVALARDFAADGIRVCGVAPGFVASEAAMRLFPEERRDHYVNEVQLVRRLGQVDDVARAVRFLLSEDASFITAETILVSGGALTRI</sequence>
<dbReference type="RefSeq" id="WP_079649186.1">
    <property type="nucleotide sequence ID" value="NZ_FUYM01000007.1"/>
</dbReference>
<dbReference type="Proteomes" id="UP000189818">
    <property type="component" value="Unassembled WGS sequence"/>
</dbReference>
<organism evidence="3 4">
    <name type="scientific">Rhizorhabdus histidinilytica</name>
    <dbReference type="NCBI Taxonomy" id="439228"/>
    <lineage>
        <taxon>Bacteria</taxon>
        <taxon>Pseudomonadati</taxon>
        <taxon>Pseudomonadota</taxon>
        <taxon>Alphaproteobacteria</taxon>
        <taxon>Sphingomonadales</taxon>
        <taxon>Sphingomonadaceae</taxon>
        <taxon>Rhizorhabdus</taxon>
    </lineage>
</organism>
<dbReference type="CDD" id="cd05233">
    <property type="entry name" value="SDR_c"/>
    <property type="match status" value="1"/>
</dbReference>
<accession>A0A1T5EMX0</accession>
<evidence type="ECO:0000256" key="1">
    <source>
        <dbReference type="ARBA" id="ARBA00006484"/>
    </source>
</evidence>
<dbReference type="Pfam" id="PF13561">
    <property type="entry name" value="adh_short_C2"/>
    <property type="match status" value="1"/>
</dbReference>
<dbReference type="STRING" id="439228.SAMN06295920_10787"/>
<dbReference type="AlphaFoldDB" id="A0A1T5EMX0"/>
<evidence type="ECO:0000313" key="4">
    <source>
        <dbReference type="Proteomes" id="UP000189818"/>
    </source>
</evidence>
<comment type="similarity">
    <text evidence="1">Belongs to the short-chain dehydrogenases/reductases (SDR) family.</text>
</comment>
<dbReference type="EMBL" id="FUYM01000007">
    <property type="protein sequence ID" value="SKB85169.1"/>
    <property type="molecule type" value="Genomic_DNA"/>
</dbReference>
<keyword evidence="4" id="KW-1185">Reference proteome</keyword>